<reference evidence="1" key="1">
    <citation type="journal article" date="2015" name="Nature">
        <title>Complex archaea that bridge the gap between prokaryotes and eukaryotes.</title>
        <authorList>
            <person name="Spang A."/>
            <person name="Saw J.H."/>
            <person name="Jorgensen S.L."/>
            <person name="Zaremba-Niedzwiedzka K."/>
            <person name="Martijn J."/>
            <person name="Lind A.E."/>
            <person name="van Eijk R."/>
            <person name="Schleper C."/>
            <person name="Guy L."/>
            <person name="Ettema T.J."/>
        </authorList>
    </citation>
    <scope>NUCLEOTIDE SEQUENCE</scope>
</reference>
<protein>
    <submittedName>
        <fullName evidence="1">Uncharacterized protein</fullName>
    </submittedName>
</protein>
<sequence length="205" mass="23286">MSEYRIPNLLTRLAPVASSTSWRLAGLGLLGCLFAPLTTLAQSIDPLTAAQERFESPVKYAIYSAAWHLNSNAGLRVVAQNQSESAIKLESILFRDETGTQTDAKLQLDMVVPAQAWAEVELPYQDLLSGNDCVNRTMEDDWKLVEISNYTLNPSVRGLIIENTRSFRIYQCVRNVQTVWYNPEDGTERSQNQWLMYHFERLPLD</sequence>
<gene>
    <name evidence="1" type="ORF">LCGC14_0076130</name>
</gene>
<accession>A0A0F9Y0M0</accession>
<evidence type="ECO:0000313" key="1">
    <source>
        <dbReference type="EMBL" id="KKO05342.1"/>
    </source>
</evidence>
<proteinExistence type="predicted"/>
<dbReference type="AlphaFoldDB" id="A0A0F9Y0M0"/>
<dbReference type="EMBL" id="LAZR01000019">
    <property type="protein sequence ID" value="KKO05342.1"/>
    <property type="molecule type" value="Genomic_DNA"/>
</dbReference>
<comment type="caution">
    <text evidence="1">The sequence shown here is derived from an EMBL/GenBank/DDBJ whole genome shotgun (WGS) entry which is preliminary data.</text>
</comment>
<name>A0A0F9Y0M0_9ZZZZ</name>
<organism evidence="1">
    <name type="scientific">marine sediment metagenome</name>
    <dbReference type="NCBI Taxonomy" id="412755"/>
    <lineage>
        <taxon>unclassified sequences</taxon>
        <taxon>metagenomes</taxon>
        <taxon>ecological metagenomes</taxon>
    </lineage>
</organism>